<evidence type="ECO:0000259" key="2">
    <source>
        <dbReference type="Pfam" id="PF25545"/>
    </source>
</evidence>
<dbReference type="AlphaFoldDB" id="A0A6A6X3Z4"/>
<feature type="compositionally biased region" description="Low complexity" evidence="1">
    <location>
        <begin position="45"/>
        <end position="55"/>
    </location>
</feature>
<feature type="region of interest" description="Disordered" evidence="1">
    <location>
        <begin position="1"/>
        <end position="96"/>
    </location>
</feature>
<dbReference type="Pfam" id="PF25545">
    <property type="entry name" value="DUF7924"/>
    <property type="match status" value="1"/>
</dbReference>
<dbReference type="InterPro" id="IPR057684">
    <property type="entry name" value="DUF7924"/>
</dbReference>
<proteinExistence type="predicted"/>
<gene>
    <name evidence="3" type="ORF">K505DRAFT_419475</name>
</gene>
<evidence type="ECO:0000313" key="4">
    <source>
        <dbReference type="Proteomes" id="UP000799757"/>
    </source>
</evidence>
<name>A0A6A6X3Z4_9PLEO</name>
<feature type="compositionally biased region" description="Polar residues" evidence="1">
    <location>
        <begin position="82"/>
        <end position="92"/>
    </location>
</feature>
<organism evidence="3 4">
    <name type="scientific">Melanomma pulvis-pyrius CBS 109.77</name>
    <dbReference type="NCBI Taxonomy" id="1314802"/>
    <lineage>
        <taxon>Eukaryota</taxon>
        <taxon>Fungi</taxon>
        <taxon>Dikarya</taxon>
        <taxon>Ascomycota</taxon>
        <taxon>Pezizomycotina</taxon>
        <taxon>Dothideomycetes</taxon>
        <taxon>Pleosporomycetidae</taxon>
        <taxon>Pleosporales</taxon>
        <taxon>Melanommataceae</taxon>
        <taxon>Melanomma</taxon>
    </lineage>
</organism>
<dbReference type="PANTHER" id="PTHR42470">
    <property type="entry name" value="VAST DOMAIN-CONTAINING PROTEIN"/>
    <property type="match status" value="1"/>
</dbReference>
<feature type="domain" description="DUF7924" evidence="2">
    <location>
        <begin position="211"/>
        <end position="437"/>
    </location>
</feature>
<keyword evidence="4" id="KW-1185">Reference proteome</keyword>
<dbReference type="Proteomes" id="UP000799757">
    <property type="component" value="Unassembled WGS sequence"/>
</dbReference>
<evidence type="ECO:0000313" key="3">
    <source>
        <dbReference type="EMBL" id="KAF2790958.1"/>
    </source>
</evidence>
<protein>
    <recommendedName>
        <fullName evidence="2">DUF7924 domain-containing protein</fullName>
    </recommendedName>
</protein>
<accession>A0A6A6X3Z4</accession>
<reference evidence="3" key="1">
    <citation type="journal article" date="2020" name="Stud. Mycol.">
        <title>101 Dothideomycetes genomes: a test case for predicting lifestyles and emergence of pathogens.</title>
        <authorList>
            <person name="Haridas S."/>
            <person name="Albert R."/>
            <person name="Binder M."/>
            <person name="Bloem J."/>
            <person name="Labutti K."/>
            <person name="Salamov A."/>
            <person name="Andreopoulos B."/>
            <person name="Baker S."/>
            <person name="Barry K."/>
            <person name="Bills G."/>
            <person name="Bluhm B."/>
            <person name="Cannon C."/>
            <person name="Castanera R."/>
            <person name="Culley D."/>
            <person name="Daum C."/>
            <person name="Ezra D."/>
            <person name="Gonzalez J."/>
            <person name="Henrissat B."/>
            <person name="Kuo A."/>
            <person name="Liang C."/>
            <person name="Lipzen A."/>
            <person name="Lutzoni F."/>
            <person name="Magnuson J."/>
            <person name="Mondo S."/>
            <person name="Nolan M."/>
            <person name="Ohm R."/>
            <person name="Pangilinan J."/>
            <person name="Park H.-J."/>
            <person name="Ramirez L."/>
            <person name="Alfaro M."/>
            <person name="Sun H."/>
            <person name="Tritt A."/>
            <person name="Yoshinaga Y."/>
            <person name="Zwiers L.-H."/>
            <person name="Turgeon B."/>
            <person name="Goodwin S."/>
            <person name="Spatafora J."/>
            <person name="Crous P."/>
            <person name="Grigoriev I."/>
        </authorList>
    </citation>
    <scope>NUCLEOTIDE SEQUENCE</scope>
    <source>
        <strain evidence="3">CBS 109.77</strain>
    </source>
</reference>
<dbReference type="PANTHER" id="PTHR42470:SF2">
    <property type="match status" value="1"/>
</dbReference>
<evidence type="ECO:0000256" key="1">
    <source>
        <dbReference type="SAM" id="MobiDB-lite"/>
    </source>
</evidence>
<sequence length="454" mass="51897">MADNCRKRPQRARKEKGQKPTRRSTRLNPEPSVHFRQQSPLMAKTTTQSDTSQPDSSKRLREAEELPANIAVGPFPKRPRASPTNFSDTSPANREAEFPTEARINPIDRWRRGPVWPNKYSEPYTMSDLLTPNRFMPSHGASWAVLNDQIPREEGSASYLGSRYKLLLEAKGCFMHESDLGITEKSKNMYLALLQAQRTVPPESLFRDDIFKRTCRNIQDGSKGRVVQDISRLIVPSAETLATFGNRTLGPLAESVNEDWFNSIPLTKTYPKPDYSVGFKMEAFSKEQHEKLAPFIGDIINEVSFFMATNYICFPFLTCEVMCSRGDLEIANGQNAHSMTLAVRAMVKLFQLAGREEEIDREILAFSVSHNHESVQIFGHYPVLNRYDRHATYYCHPIRKFFIADLDGKEKWTAYKFIRNVYEMWMPTHLNRLRSVIDALPCDIGVEDTLLSGS</sequence>
<dbReference type="EMBL" id="MU002045">
    <property type="protein sequence ID" value="KAF2790958.1"/>
    <property type="molecule type" value="Genomic_DNA"/>
</dbReference>
<feature type="compositionally biased region" description="Basic residues" evidence="1">
    <location>
        <begin position="7"/>
        <end position="25"/>
    </location>
</feature>
<dbReference type="OrthoDB" id="5132737at2759"/>